<dbReference type="RefSeq" id="WP_066196980.1">
    <property type="nucleotide sequence ID" value="NZ_CP194732.1"/>
</dbReference>
<dbReference type="EMBL" id="PISD01000007">
    <property type="protein sequence ID" value="PKG30632.1"/>
    <property type="molecule type" value="Genomic_DNA"/>
</dbReference>
<feature type="domain" description="RNA-binding S4" evidence="2">
    <location>
        <begin position="182"/>
        <end position="239"/>
    </location>
</feature>
<sequence>MTTIYQHFRPEEKSFIDQVLNWKSQVEQSYAPKLTDFLDPREQEILKTVIGKNHDVQWQLFGGAHYSERKRALLYPDYFEAEKDDFQLTLFQVVYPHKFVKIEHPQVLGSLMSLGLKRNKFGDILFREEEIQFIVSKEIADYLCVQLESIGRATVKLVAKGFEEVIETNEQWQDRPITASSLRLDTILASVYNLSRQKAQAYIQSNLVKVNWTHIENPAFECREGDIISVRGLGRSKVISIEGKTKKDNWKVVIGLQK</sequence>
<dbReference type="InterPro" id="IPR012677">
    <property type="entry name" value="Nucleotide-bd_a/b_plait_sf"/>
</dbReference>
<evidence type="ECO:0000259" key="2">
    <source>
        <dbReference type="SMART" id="SM00363"/>
    </source>
</evidence>
<dbReference type="Gene3D" id="3.30.1370.160">
    <property type="match status" value="1"/>
</dbReference>
<dbReference type="CDD" id="cd00165">
    <property type="entry name" value="S4"/>
    <property type="match status" value="1"/>
</dbReference>
<name>A0A2N0ZM93_9BACI</name>
<dbReference type="Pfam" id="PF21278">
    <property type="entry name" value="YlmH_1st"/>
    <property type="match status" value="1"/>
</dbReference>
<dbReference type="PANTHER" id="PTHR13633">
    <property type="entry name" value="MITOCHONDRIAL TRANSCRIPTION RESCUE FACTOR 1"/>
    <property type="match status" value="1"/>
</dbReference>
<dbReference type="Gene3D" id="3.30.70.330">
    <property type="match status" value="1"/>
</dbReference>
<dbReference type="Pfam" id="PF17774">
    <property type="entry name" value="YlmH_RBD"/>
    <property type="match status" value="1"/>
</dbReference>
<dbReference type="Gene3D" id="3.10.290.10">
    <property type="entry name" value="RNA-binding S4 domain"/>
    <property type="match status" value="1"/>
</dbReference>
<dbReference type="GO" id="GO:0003723">
    <property type="term" value="F:RNA binding"/>
    <property type="evidence" value="ECO:0007669"/>
    <property type="project" value="UniProtKB-KW"/>
</dbReference>
<evidence type="ECO:0000313" key="3">
    <source>
        <dbReference type="EMBL" id="PKG30632.1"/>
    </source>
</evidence>
<dbReference type="Pfam" id="PF01479">
    <property type="entry name" value="S4"/>
    <property type="match status" value="1"/>
</dbReference>
<gene>
    <name evidence="3" type="ORF">CWS20_03200</name>
</gene>
<keyword evidence="1" id="KW-0694">RNA-binding</keyword>
<proteinExistence type="predicted"/>
<dbReference type="InterPro" id="IPR002942">
    <property type="entry name" value="S4_RNA-bd"/>
</dbReference>
<comment type="caution">
    <text evidence="3">The sequence shown here is derived from an EMBL/GenBank/DDBJ whole genome shotgun (WGS) entry which is preliminary data.</text>
</comment>
<dbReference type="Proteomes" id="UP000233343">
    <property type="component" value="Unassembled WGS sequence"/>
</dbReference>
<accession>A0A2N0ZM93</accession>
<dbReference type="AlphaFoldDB" id="A0A2N0ZM93"/>
<reference evidence="3 4" key="1">
    <citation type="journal article" date="2010" name="Int. J. Syst. Evol. Microbiol.">
        <title>Bacillus horneckiae sp. nov., isolated from a spacecraft-assembly clean room.</title>
        <authorList>
            <person name="Vaishampayan P."/>
            <person name="Probst A."/>
            <person name="Krishnamurthi S."/>
            <person name="Ghosh S."/>
            <person name="Osman S."/>
            <person name="McDowall A."/>
            <person name="Ruckmani A."/>
            <person name="Mayilraj S."/>
            <person name="Venkateswaran K."/>
        </authorList>
    </citation>
    <scope>NUCLEOTIDE SEQUENCE [LARGE SCALE GENOMIC DNA]</scope>
    <source>
        <strain evidence="4">1PO1SC</strain>
    </source>
</reference>
<dbReference type="InterPro" id="IPR036986">
    <property type="entry name" value="S4_RNA-bd_sf"/>
</dbReference>
<dbReference type="InterPro" id="IPR040591">
    <property type="entry name" value="RqcP2_RBD"/>
</dbReference>
<evidence type="ECO:0000256" key="1">
    <source>
        <dbReference type="PROSITE-ProRule" id="PRU00182"/>
    </source>
</evidence>
<protein>
    <submittedName>
        <fullName evidence="3">RNA-binding protein</fullName>
    </submittedName>
</protein>
<dbReference type="PANTHER" id="PTHR13633:SF3">
    <property type="entry name" value="MITOCHONDRIAL TRANSCRIPTION RESCUE FACTOR 1"/>
    <property type="match status" value="1"/>
</dbReference>
<dbReference type="SMART" id="SM00363">
    <property type="entry name" value="S4"/>
    <property type="match status" value="1"/>
</dbReference>
<evidence type="ECO:0000313" key="4">
    <source>
        <dbReference type="Proteomes" id="UP000233343"/>
    </source>
</evidence>
<organism evidence="3 4">
    <name type="scientific">Cytobacillus horneckiae</name>
    <dbReference type="NCBI Taxonomy" id="549687"/>
    <lineage>
        <taxon>Bacteria</taxon>
        <taxon>Bacillati</taxon>
        <taxon>Bacillota</taxon>
        <taxon>Bacilli</taxon>
        <taxon>Bacillales</taxon>
        <taxon>Bacillaceae</taxon>
        <taxon>Cytobacillus</taxon>
    </lineage>
</organism>
<keyword evidence="4" id="KW-1185">Reference proteome</keyword>
<dbReference type="SUPFAM" id="SSF55174">
    <property type="entry name" value="Alpha-L RNA-binding motif"/>
    <property type="match status" value="1"/>
</dbReference>
<dbReference type="PROSITE" id="PS50889">
    <property type="entry name" value="S4"/>
    <property type="match status" value="1"/>
</dbReference>
<dbReference type="InterPro" id="IPR048443">
    <property type="entry name" value="RqcP2_N"/>
</dbReference>